<dbReference type="EMBL" id="KV454428">
    <property type="protein sequence ID" value="ODQ81053.1"/>
    <property type="molecule type" value="Genomic_DNA"/>
</dbReference>
<reference evidence="4" key="1">
    <citation type="submission" date="2016-05" db="EMBL/GenBank/DDBJ databases">
        <title>Comparative genomics of biotechnologically important yeasts.</title>
        <authorList>
            <consortium name="DOE Joint Genome Institute"/>
            <person name="Riley R."/>
            <person name="Haridas S."/>
            <person name="Wolfe K.H."/>
            <person name="Lopes M.R."/>
            <person name="Hittinger C.T."/>
            <person name="Goker M."/>
            <person name="Salamov A."/>
            <person name="Wisecaver J."/>
            <person name="Long T.M."/>
            <person name="Aerts A.L."/>
            <person name="Barry K."/>
            <person name="Choi C."/>
            <person name="Clum A."/>
            <person name="Coughlan A.Y."/>
            <person name="Deshpande S."/>
            <person name="Douglass A.P."/>
            <person name="Hanson S.J."/>
            <person name="Klenk H.-P."/>
            <person name="Labutti K."/>
            <person name="Lapidus A."/>
            <person name="Lindquist E."/>
            <person name="Lipzen A."/>
            <person name="Meier-Kolthoff J.P."/>
            <person name="Ohm R.A."/>
            <person name="Otillar R.P."/>
            <person name="Pangilinan J."/>
            <person name="Peng Y."/>
            <person name="Rokas A."/>
            <person name="Rosa C.A."/>
            <person name="Scheuner C."/>
            <person name="Sibirny A.A."/>
            <person name="Slot J.C."/>
            <person name="Stielow J.B."/>
            <person name="Sun H."/>
            <person name="Kurtzman C.P."/>
            <person name="Blackwell M."/>
            <person name="Grigoriev I.V."/>
            <person name="Jeffries T.W."/>
        </authorList>
    </citation>
    <scope>NUCLEOTIDE SEQUENCE [LARGE SCALE GENOMIC DNA]</scope>
    <source>
        <strain evidence="4">NRRL Y-12698</strain>
    </source>
</reference>
<organism evidence="3 4">
    <name type="scientific">Babjeviella inositovora NRRL Y-12698</name>
    <dbReference type="NCBI Taxonomy" id="984486"/>
    <lineage>
        <taxon>Eukaryota</taxon>
        <taxon>Fungi</taxon>
        <taxon>Dikarya</taxon>
        <taxon>Ascomycota</taxon>
        <taxon>Saccharomycotina</taxon>
        <taxon>Pichiomycetes</taxon>
        <taxon>Serinales incertae sedis</taxon>
        <taxon>Babjeviella</taxon>
    </lineage>
</organism>
<protein>
    <submittedName>
        <fullName evidence="3">Uncharacterized protein</fullName>
    </submittedName>
</protein>
<feature type="compositionally biased region" description="Basic and acidic residues" evidence="2">
    <location>
        <begin position="79"/>
        <end position="88"/>
    </location>
</feature>
<dbReference type="GO" id="GO:0030515">
    <property type="term" value="F:snoRNA binding"/>
    <property type="evidence" value="ECO:0007669"/>
    <property type="project" value="InterPro"/>
</dbReference>
<evidence type="ECO:0000256" key="1">
    <source>
        <dbReference type="SAM" id="Coils"/>
    </source>
</evidence>
<feature type="compositionally biased region" description="Basic and acidic residues" evidence="2">
    <location>
        <begin position="41"/>
        <end position="56"/>
    </location>
</feature>
<gene>
    <name evidence="3" type="ORF">BABINDRAFT_160471</name>
</gene>
<dbReference type="RefSeq" id="XP_018986381.1">
    <property type="nucleotide sequence ID" value="XM_019128249.1"/>
</dbReference>
<dbReference type="GeneID" id="30146102"/>
<feature type="compositionally biased region" description="Basic and acidic residues" evidence="2">
    <location>
        <begin position="21"/>
        <end position="34"/>
    </location>
</feature>
<accession>A0A1E3QTN7</accession>
<dbReference type="GO" id="GO:0006364">
    <property type="term" value="P:rRNA processing"/>
    <property type="evidence" value="ECO:0007669"/>
    <property type="project" value="InterPro"/>
</dbReference>
<evidence type="ECO:0000313" key="4">
    <source>
        <dbReference type="Proteomes" id="UP000094336"/>
    </source>
</evidence>
<dbReference type="AlphaFoldDB" id="A0A1E3QTN7"/>
<dbReference type="Proteomes" id="UP000094336">
    <property type="component" value="Unassembled WGS sequence"/>
</dbReference>
<keyword evidence="1" id="KW-0175">Coiled coil</keyword>
<name>A0A1E3QTN7_9ASCO</name>
<dbReference type="OrthoDB" id="4096107at2759"/>
<proteinExistence type="predicted"/>
<keyword evidence="4" id="KW-1185">Reference proteome</keyword>
<feature type="region of interest" description="Disordered" evidence="2">
    <location>
        <begin position="1"/>
        <end position="88"/>
    </location>
</feature>
<feature type="coiled-coil region" evidence="1">
    <location>
        <begin position="91"/>
        <end position="122"/>
    </location>
</feature>
<dbReference type="InterPro" id="IPR013268">
    <property type="entry name" value="UTP16"/>
</dbReference>
<evidence type="ECO:0000256" key="2">
    <source>
        <dbReference type="SAM" id="MobiDB-lite"/>
    </source>
</evidence>
<evidence type="ECO:0000313" key="3">
    <source>
        <dbReference type="EMBL" id="ODQ81053.1"/>
    </source>
</evidence>
<sequence length="162" mass="18803">MNSGRNKTKQLEIQKQQMQAEAKKADREKRREQNVKFTQQQEEKKTRLAEKKKDSDVPDLLPEDFLESLQNGGDESDNKDDAPASKHMKMEDFEEMERDEIRKQIKQQQAKALREAKKATIKKGPVRVTALSAKKIGLVPVSENRVTNARNKWMKRKSLGKR</sequence>
<dbReference type="STRING" id="984486.A0A1E3QTN7"/>
<dbReference type="Pfam" id="PF08297">
    <property type="entry name" value="U3_snoRNA_assoc"/>
    <property type="match status" value="1"/>
</dbReference>